<proteinExistence type="predicted"/>
<name>A0ACC1THZ0_9AGAR</name>
<keyword evidence="2" id="KW-1185">Reference proteome</keyword>
<comment type="caution">
    <text evidence="1">The sequence shown here is derived from an EMBL/GenBank/DDBJ whole genome shotgun (WGS) entry which is preliminary data.</text>
</comment>
<sequence>MSISSMEAVSDSHPVASPPPTPSPHSNPPFATGEVDIDELASTMEDPPLGQLTLFKSVFGVGVSLAQYIVDDPLWPLLAIAGLPCSSCVRSKKSRSCSVVPHLARCSNCDDKKPCILGRLARFRYFVHKYSRNLSFARRFLEVHGNPGQRTRFSLLPEQWRTIANKIESSTSSTRALLELSPLDDQDRLEEDHLELQDFVRHQPKFPAVVEPIPSGPRRSPAPHKVPSIPKKRKQTVRIGEASSLKRKRSVEQDPGLDNTSDYCHVVLGLPPQAVSRPEVVEPHTPSRGDAPNQASPPLPSPGVPLPFPPRADASCKTWVRIGLRRARSRLELEGSYGNRDRGQE</sequence>
<protein>
    <submittedName>
        <fullName evidence="1">Uncharacterized protein</fullName>
    </submittedName>
</protein>
<organism evidence="1 2">
    <name type="scientific">Lentinula aff. lateritia</name>
    <dbReference type="NCBI Taxonomy" id="2804960"/>
    <lineage>
        <taxon>Eukaryota</taxon>
        <taxon>Fungi</taxon>
        <taxon>Dikarya</taxon>
        <taxon>Basidiomycota</taxon>
        <taxon>Agaricomycotina</taxon>
        <taxon>Agaricomycetes</taxon>
        <taxon>Agaricomycetidae</taxon>
        <taxon>Agaricales</taxon>
        <taxon>Marasmiineae</taxon>
        <taxon>Omphalotaceae</taxon>
        <taxon>Lentinula</taxon>
    </lineage>
</organism>
<accession>A0ACC1THZ0</accession>
<gene>
    <name evidence="1" type="ORF">F5876DRAFT_70759</name>
</gene>
<dbReference type="Proteomes" id="UP001163835">
    <property type="component" value="Unassembled WGS sequence"/>
</dbReference>
<dbReference type="EMBL" id="MU796118">
    <property type="protein sequence ID" value="KAJ3804287.1"/>
    <property type="molecule type" value="Genomic_DNA"/>
</dbReference>
<evidence type="ECO:0000313" key="2">
    <source>
        <dbReference type="Proteomes" id="UP001163835"/>
    </source>
</evidence>
<reference evidence="1" key="1">
    <citation type="submission" date="2022-09" db="EMBL/GenBank/DDBJ databases">
        <title>A Global Phylogenomic Analysis of the Shiitake Genus Lentinula.</title>
        <authorList>
            <consortium name="DOE Joint Genome Institute"/>
            <person name="Sierra-Patev S."/>
            <person name="Min B."/>
            <person name="Naranjo-Ortiz M."/>
            <person name="Looney B."/>
            <person name="Konkel Z."/>
            <person name="Slot J.C."/>
            <person name="Sakamoto Y."/>
            <person name="Steenwyk J.L."/>
            <person name="Rokas A."/>
            <person name="Carro J."/>
            <person name="Camarero S."/>
            <person name="Ferreira P."/>
            <person name="Molpeceres G."/>
            <person name="Ruiz-Duenas F.J."/>
            <person name="Serrano A."/>
            <person name="Henrissat B."/>
            <person name="Drula E."/>
            <person name="Hughes K.W."/>
            <person name="Mata J.L."/>
            <person name="Ishikawa N.K."/>
            <person name="Vargas-Isla R."/>
            <person name="Ushijima S."/>
            <person name="Smith C.A."/>
            <person name="Ahrendt S."/>
            <person name="Andreopoulos W."/>
            <person name="He G."/>
            <person name="Labutti K."/>
            <person name="Lipzen A."/>
            <person name="Ng V."/>
            <person name="Riley R."/>
            <person name="Sandor L."/>
            <person name="Barry K."/>
            <person name="Martinez A.T."/>
            <person name="Xiao Y."/>
            <person name="Gibbons J.G."/>
            <person name="Terashima K."/>
            <person name="Grigoriev I.V."/>
            <person name="Hibbett D.S."/>
        </authorList>
    </citation>
    <scope>NUCLEOTIDE SEQUENCE</scope>
    <source>
        <strain evidence="1">TMI1499</strain>
    </source>
</reference>
<evidence type="ECO:0000313" key="1">
    <source>
        <dbReference type="EMBL" id="KAJ3804287.1"/>
    </source>
</evidence>